<proteinExistence type="evidence at transcript level"/>
<feature type="signal peptide" evidence="1">
    <location>
        <begin position="1"/>
        <end position="22"/>
    </location>
</feature>
<feature type="chain" id="PRO_5005451035" evidence="1">
    <location>
        <begin position="23"/>
        <end position="65"/>
    </location>
</feature>
<organism evidence="2">
    <name type="scientific">Androctonus bicolor</name>
    <dbReference type="NCBI Taxonomy" id="748906"/>
    <lineage>
        <taxon>Eukaryota</taxon>
        <taxon>Metazoa</taxon>
        <taxon>Ecdysozoa</taxon>
        <taxon>Arthropoda</taxon>
        <taxon>Chelicerata</taxon>
        <taxon>Arachnida</taxon>
        <taxon>Scorpiones</taxon>
        <taxon>Buthida</taxon>
        <taxon>Buthoidea</taxon>
        <taxon>Buthidae</taxon>
        <taxon>Androctonus</taxon>
    </lineage>
</organism>
<dbReference type="AlphaFoldDB" id="A0A0K0LC03"/>
<keyword evidence="1" id="KW-0732">Signal</keyword>
<sequence>MKPRTFLVLFLVCILVMDAVVARRCGGNRRGKVIKMVRKLRPLVKVIRIIKKIRSRAPCSDSRLT</sequence>
<evidence type="ECO:0000256" key="1">
    <source>
        <dbReference type="SAM" id="SignalP"/>
    </source>
</evidence>
<reference evidence="2" key="1">
    <citation type="journal article" date="2015" name="J. Proteomics">
        <title>Unique diversity of the venom peptides from the scorpion Androctonus bicolor revealed by transcriptomic and proteomic analysis.</title>
        <authorList>
            <person name="Zhang L."/>
            <person name="Shi W."/>
            <person name="Zeng X.C."/>
            <person name="Ge F."/>
            <person name="Yang M."/>
            <person name="Nie Y."/>
            <person name="Bao A."/>
            <person name="Wu S."/>
            <person name="E G."/>
        </authorList>
    </citation>
    <scope>NUCLEOTIDE SEQUENCE</scope>
</reference>
<accession>A0A0K0LC03</accession>
<protein>
    <submittedName>
        <fullName evidence="2">Orphan peptide AbOp-27</fullName>
    </submittedName>
</protein>
<evidence type="ECO:0000313" key="2">
    <source>
        <dbReference type="EMBL" id="AIX87699.1"/>
    </source>
</evidence>
<dbReference type="EMBL" id="KJ787498">
    <property type="protein sequence ID" value="AIX87699.1"/>
    <property type="molecule type" value="mRNA"/>
</dbReference>
<name>A0A0K0LC03_9SCOR</name>